<dbReference type="AlphaFoldDB" id="B3E4Z9"/>
<dbReference type="KEGG" id="glo:Glov_0840"/>
<evidence type="ECO:0000313" key="2">
    <source>
        <dbReference type="EMBL" id="ACD94564.1"/>
    </source>
</evidence>
<proteinExistence type="predicted"/>
<feature type="signal peptide" evidence="1">
    <location>
        <begin position="1"/>
        <end position="27"/>
    </location>
</feature>
<dbReference type="OrthoDB" id="283474at2"/>
<dbReference type="HOGENOM" id="CLU_112039_3_0_7"/>
<protein>
    <recommendedName>
        <fullName evidence="4">DUF3124 domain-containing protein</fullName>
    </recommendedName>
</protein>
<evidence type="ECO:0008006" key="4">
    <source>
        <dbReference type="Google" id="ProtNLM"/>
    </source>
</evidence>
<sequence>MMIEFKRSLVIFLVIGMVTASVNVSCASTYDAKLSKGQTVYVPAYSNVYSGPKKNPFQLATMLSIRNVDLTGSFKVTSIDYYDNDGRLIRRYAESPMNIGPLGSQHIYLEEKDTRGGFGANFIVRWSSDKTINAPIIECVMIGATGGQGISFVSPGQEIKE</sequence>
<name>B3E4Z9_TRIL1</name>
<reference evidence="2 3" key="1">
    <citation type="submission" date="2008-05" db="EMBL/GenBank/DDBJ databases">
        <title>Complete sequence of chromosome of Geobacter lovleyi SZ.</title>
        <authorList>
            <consortium name="US DOE Joint Genome Institute"/>
            <person name="Lucas S."/>
            <person name="Copeland A."/>
            <person name="Lapidus A."/>
            <person name="Glavina del Rio T."/>
            <person name="Dalin E."/>
            <person name="Tice H."/>
            <person name="Bruce D."/>
            <person name="Goodwin L."/>
            <person name="Pitluck S."/>
            <person name="Chertkov O."/>
            <person name="Meincke L."/>
            <person name="Brettin T."/>
            <person name="Detter J.C."/>
            <person name="Han C."/>
            <person name="Tapia R."/>
            <person name="Kuske C.R."/>
            <person name="Schmutz J."/>
            <person name="Larimer F."/>
            <person name="Land M."/>
            <person name="Hauser L."/>
            <person name="Kyrpides N."/>
            <person name="Mikhailova N."/>
            <person name="Sung Y."/>
            <person name="Fletcher K.E."/>
            <person name="Ritalahti K.M."/>
            <person name="Loeffler F.E."/>
            <person name="Richardson P."/>
        </authorList>
    </citation>
    <scope>NUCLEOTIDE SEQUENCE [LARGE SCALE GENOMIC DNA]</scope>
    <source>
        <strain evidence="3">ATCC BAA-1151 / DSM 17278 / SZ</strain>
    </source>
</reference>
<keyword evidence="1" id="KW-0732">Signal</keyword>
<accession>B3E4Z9</accession>
<feature type="chain" id="PRO_5002787527" description="DUF3124 domain-containing protein" evidence="1">
    <location>
        <begin position="28"/>
        <end position="161"/>
    </location>
</feature>
<dbReference type="Proteomes" id="UP000002420">
    <property type="component" value="Chromosome"/>
</dbReference>
<gene>
    <name evidence="2" type="ordered locus">Glov_0840</name>
</gene>
<evidence type="ECO:0000256" key="1">
    <source>
        <dbReference type="SAM" id="SignalP"/>
    </source>
</evidence>
<organism evidence="2 3">
    <name type="scientific">Trichlorobacter lovleyi (strain ATCC BAA-1151 / DSM 17278 / SZ)</name>
    <name type="common">Geobacter lovleyi</name>
    <dbReference type="NCBI Taxonomy" id="398767"/>
    <lineage>
        <taxon>Bacteria</taxon>
        <taxon>Pseudomonadati</taxon>
        <taxon>Thermodesulfobacteriota</taxon>
        <taxon>Desulfuromonadia</taxon>
        <taxon>Geobacterales</taxon>
        <taxon>Geobacteraceae</taxon>
        <taxon>Trichlorobacter</taxon>
    </lineage>
</organism>
<keyword evidence="3" id="KW-1185">Reference proteome</keyword>
<dbReference type="EMBL" id="CP001089">
    <property type="protein sequence ID" value="ACD94564.1"/>
    <property type="molecule type" value="Genomic_DNA"/>
</dbReference>
<dbReference type="Pfam" id="PF11322">
    <property type="entry name" value="DUF3124"/>
    <property type="match status" value="1"/>
</dbReference>
<dbReference type="eggNOG" id="ENOG5032TD0">
    <property type="taxonomic scope" value="Bacteria"/>
</dbReference>
<dbReference type="RefSeq" id="WP_012468919.1">
    <property type="nucleotide sequence ID" value="NC_010814.1"/>
</dbReference>
<dbReference type="STRING" id="398767.Glov_0840"/>
<evidence type="ECO:0000313" key="3">
    <source>
        <dbReference type="Proteomes" id="UP000002420"/>
    </source>
</evidence>
<dbReference type="InterPro" id="IPR021471">
    <property type="entry name" value="DUF3124"/>
</dbReference>